<comment type="caution">
    <text evidence="3">The sequence shown here is derived from an EMBL/GenBank/DDBJ whole genome shotgun (WGS) entry which is preliminary data.</text>
</comment>
<dbReference type="GO" id="GO:0008081">
    <property type="term" value="F:phosphoric diester hydrolase activity"/>
    <property type="evidence" value="ECO:0007669"/>
    <property type="project" value="InterPro"/>
</dbReference>
<dbReference type="AlphaFoldDB" id="A0A8H8UH60"/>
<keyword evidence="4" id="KW-1185">Reference proteome</keyword>
<dbReference type="PANTHER" id="PTHR31571:SF5">
    <property type="entry name" value="ALTERED INHERITANCE OF MITOCHONDRIA PROTEIN 6"/>
    <property type="match status" value="1"/>
</dbReference>
<dbReference type="InterPro" id="IPR017946">
    <property type="entry name" value="PLC-like_Pdiesterase_TIM-brl"/>
</dbReference>
<sequence>MAFVSSSLALAWIVLSIATQGTLASPTPLDISPSLQEILNKAHQGPLYTYPTSLTQGIIPRTPSLNAAKQRLTKIADWRDVPFYTALSVGAVSTESDVWLYNDTLFVGHEQGALTTARTFESLYINPILDVLKRQNPTNSAFVTSPTHNGVFDTDGGQTLYLFVDLKTDGASTWPAVVKALEPLRSAGYLSSVNSTTFTSGAVTVIGTGNTPLSLVQPITDRDYFWDAPIPTLNSTFSNITSLISPIASTDFAANFGPVLGTSLNSTQLDLLRTQVKVAHDKGIKLRYWDQPAWPLSTRDAVWRLLRTEGVDFINADDVAAAAGFGDAYW</sequence>
<evidence type="ECO:0000256" key="2">
    <source>
        <dbReference type="SAM" id="SignalP"/>
    </source>
</evidence>
<gene>
    <name evidence="3" type="ORF">LSUB1_G000267</name>
</gene>
<dbReference type="PANTHER" id="PTHR31571">
    <property type="entry name" value="ALTERED INHERITANCE OF MITOCHONDRIA PROTEIN 6"/>
    <property type="match status" value="1"/>
</dbReference>
<accession>A0A8H8UH60</accession>
<name>A0A8H8UH60_9HELO</name>
<reference evidence="3 4" key="1">
    <citation type="submission" date="2018-05" db="EMBL/GenBank/DDBJ databases">
        <title>Genome sequencing and assembly of the regulated plant pathogen Lachnellula willkommii and related sister species for the development of diagnostic species identification markers.</title>
        <authorList>
            <person name="Giroux E."/>
            <person name="Bilodeau G."/>
        </authorList>
    </citation>
    <scope>NUCLEOTIDE SEQUENCE [LARGE SCALE GENOMIC DNA]</scope>
    <source>
        <strain evidence="3 4">CBS 197.66</strain>
    </source>
</reference>
<feature type="chain" id="PRO_5034802446" evidence="2">
    <location>
        <begin position="25"/>
        <end position="330"/>
    </location>
</feature>
<comment type="similarity">
    <text evidence="1">Belongs to the AIM6 family.</text>
</comment>
<protein>
    <submittedName>
        <fullName evidence="3">Altered inheritance of mitochondria protein-like protein</fullName>
    </submittedName>
</protein>
<evidence type="ECO:0000313" key="4">
    <source>
        <dbReference type="Proteomes" id="UP000462212"/>
    </source>
</evidence>
<dbReference type="InterPro" id="IPR051236">
    <property type="entry name" value="HAT_RTT109-like"/>
</dbReference>
<dbReference type="SUPFAM" id="SSF51695">
    <property type="entry name" value="PLC-like phosphodiesterases"/>
    <property type="match status" value="1"/>
</dbReference>
<feature type="signal peptide" evidence="2">
    <location>
        <begin position="1"/>
        <end position="24"/>
    </location>
</feature>
<dbReference type="GO" id="GO:0006629">
    <property type="term" value="P:lipid metabolic process"/>
    <property type="evidence" value="ECO:0007669"/>
    <property type="project" value="InterPro"/>
</dbReference>
<dbReference type="Proteomes" id="UP000462212">
    <property type="component" value="Unassembled WGS sequence"/>
</dbReference>
<dbReference type="OrthoDB" id="4153866at2759"/>
<dbReference type="EMBL" id="QGMJ01000024">
    <property type="protein sequence ID" value="TVY44982.1"/>
    <property type="molecule type" value="Genomic_DNA"/>
</dbReference>
<proteinExistence type="inferred from homology"/>
<organism evidence="3 4">
    <name type="scientific">Lachnellula subtilissima</name>
    <dbReference type="NCBI Taxonomy" id="602034"/>
    <lineage>
        <taxon>Eukaryota</taxon>
        <taxon>Fungi</taxon>
        <taxon>Dikarya</taxon>
        <taxon>Ascomycota</taxon>
        <taxon>Pezizomycotina</taxon>
        <taxon>Leotiomycetes</taxon>
        <taxon>Helotiales</taxon>
        <taxon>Lachnaceae</taxon>
        <taxon>Lachnellula</taxon>
    </lineage>
</organism>
<evidence type="ECO:0000313" key="3">
    <source>
        <dbReference type="EMBL" id="TVY44982.1"/>
    </source>
</evidence>
<keyword evidence="2" id="KW-0732">Signal</keyword>
<evidence type="ECO:0000256" key="1">
    <source>
        <dbReference type="ARBA" id="ARBA00008858"/>
    </source>
</evidence>